<evidence type="ECO:0000256" key="1">
    <source>
        <dbReference type="SAM" id="MobiDB-lite"/>
    </source>
</evidence>
<accession>A0ABC9XD60</accession>
<gene>
    <name evidence="2" type="ORF">GRJ2_002028100</name>
</gene>
<keyword evidence="3" id="KW-1185">Reference proteome</keyword>
<feature type="region of interest" description="Disordered" evidence="1">
    <location>
        <begin position="52"/>
        <end position="88"/>
    </location>
</feature>
<protein>
    <submittedName>
        <fullName evidence="2">Uncharacterized protein</fullName>
    </submittedName>
</protein>
<sequence length="225" mass="24166">MIGCPPAGGGSSSSSIGLRNCPSARGGGGVEGRWWHAAPLLGSPEAALTGRRAEALPAEAAASRPSSVGLSPARGGCGPPRHGRRERSRSFNHLPMTSDFFEEEPATSTVCWLLIVKEKHLSGKDGCAILWDVHVPVAFRTVANSQALQRGGSSRSWNLASSVGIREYTREQKQVNNELSETGLSSAEVGKNRVGRQELFQSRILLLSVTPKHKDFINFIRSCHQ</sequence>
<comment type="caution">
    <text evidence="2">The sequence shown here is derived from an EMBL/GenBank/DDBJ whole genome shotgun (WGS) entry which is preliminary data.</text>
</comment>
<evidence type="ECO:0000313" key="2">
    <source>
        <dbReference type="EMBL" id="GAB0195628.1"/>
    </source>
</evidence>
<dbReference type="EMBL" id="BAAFJT010000013">
    <property type="protein sequence ID" value="GAB0195628.1"/>
    <property type="molecule type" value="Genomic_DNA"/>
</dbReference>
<evidence type="ECO:0000313" key="3">
    <source>
        <dbReference type="Proteomes" id="UP001623348"/>
    </source>
</evidence>
<dbReference type="AlphaFoldDB" id="A0ABC9XD60"/>
<reference evidence="2 3" key="1">
    <citation type="submission" date="2024-06" db="EMBL/GenBank/DDBJ databases">
        <title>The draft genome of Grus japonensis, version 3.</title>
        <authorList>
            <person name="Nabeshima K."/>
            <person name="Suzuki S."/>
            <person name="Onuma M."/>
        </authorList>
    </citation>
    <scope>NUCLEOTIDE SEQUENCE [LARGE SCALE GENOMIC DNA]</scope>
    <source>
        <strain evidence="2 3">451A</strain>
    </source>
</reference>
<dbReference type="Proteomes" id="UP001623348">
    <property type="component" value="Unassembled WGS sequence"/>
</dbReference>
<feature type="compositionally biased region" description="Low complexity" evidence="1">
    <location>
        <begin position="55"/>
        <end position="67"/>
    </location>
</feature>
<proteinExistence type="predicted"/>
<organism evidence="2 3">
    <name type="scientific">Grus japonensis</name>
    <name type="common">Japanese crane</name>
    <name type="synonym">Red-crowned crane</name>
    <dbReference type="NCBI Taxonomy" id="30415"/>
    <lineage>
        <taxon>Eukaryota</taxon>
        <taxon>Metazoa</taxon>
        <taxon>Chordata</taxon>
        <taxon>Craniata</taxon>
        <taxon>Vertebrata</taxon>
        <taxon>Euteleostomi</taxon>
        <taxon>Archelosauria</taxon>
        <taxon>Archosauria</taxon>
        <taxon>Dinosauria</taxon>
        <taxon>Saurischia</taxon>
        <taxon>Theropoda</taxon>
        <taxon>Coelurosauria</taxon>
        <taxon>Aves</taxon>
        <taxon>Neognathae</taxon>
        <taxon>Neoaves</taxon>
        <taxon>Gruiformes</taxon>
        <taxon>Gruidae</taxon>
        <taxon>Grus</taxon>
    </lineage>
</organism>
<name>A0ABC9XD60_GRUJA</name>